<dbReference type="Proteomes" id="UP000310121">
    <property type="component" value="Unassembled WGS sequence"/>
</dbReference>
<sequence>MSPIMFEQLHSGELQLRDTETFILEGRCSNSIQIYVAHMSRSARRRHHDIPNLSENAQKIRKRFETMWQKCISLQSVCPCHIWCFGSWAYDSGLRPNSRTCHLLERILLKDDRISNPYLTWSRQDLVSALMQRKKQLPKNSSRVSYRLSLEAADQNRRFPFMKLPSEIRMMVYENIMQVDFGKEISAKENSKFSPPIMSVSRQVRREATTILLQNLRTTDIRLHEGFELALPDVIPQFGLDKIDRSWLKHLGPQKITEFRTIIIEGDSTNRLCEIKIDLTCIDTTSWKYRQILACDFNCPLRWRNRCTLGWWNPSCRGPLSASELRPAQVAMDQFVDLCGGAKKVRPTIEGLDILARAVMMLCI</sequence>
<evidence type="ECO:0000313" key="2">
    <source>
        <dbReference type="Proteomes" id="UP000310121"/>
    </source>
</evidence>
<comment type="caution">
    <text evidence="1">The sequence shown here is derived from an EMBL/GenBank/DDBJ whole genome shotgun (WGS) entry which is preliminary data.</text>
</comment>
<protein>
    <submittedName>
        <fullName evidence="1">Uncharacterized protein</fullName>
    </submittedName>
</protein>
<reference evidence="1 2" key="1">
    <citation type="submission" date="2018-10" db="EMBL/GenBank/DDBJ databases">
        <title>Fifty Aureobasidium pullulans genomes reveal a recombining polyextremotolerant generalist.</title>
        <authorList>
            <person name="Gostincar C."/>
            <person name="Turk M."/>
            <person name="Zajc J."/>
            <person name="Gunde-Cimerman N."/>
        </authorList>
    </citation>
    <scope>NUCLEOTIDE SEQUENCE [LARGE SCALE GENOMIC DNA]</scope>
    <source>
        <strain evidence="1 2">EXF-3844</strain>
    </source>
</reference>
<dbReference type="AlphaFoldDB" id="A0A4S9U8J2"/>
<dbReference type="EMBL" id="QZBN01001095">
    <property type="protein sequence ID" value="THZ33628.1"/>
    <property type="molecule type" value="Genomic_DNA"/>
</dbReference>
<accession>A0A4S9U8J2</accession>
<gene>
    <name evidence="1" type="ORF">D6C90_08207</name>
</gene>
<evidence type="ECO:0000313" key="1">
    <source>
        <dbReference type="EMBL" id="THZ33628.1"/>
    </source>
</evidence>
<proteinExistence type="predicted"/>
<organism evidence="1 2">
    <name type="scientific">Aureobasidium pullulans</name>
    <name type="common">Black yeast</name>
    <name type="synonym">Pullularia pullulans</name>
    <dbReference type="NCBI Taxonomy" id="5580"/>
    <lineage>
        <taxon>Eukaryota</taxon>
        <taxon>Fungi</taxon>
        <taxon>Dikarya</taxon>
        <taxon>Ascomycota</taxon>
        <taxon>Pezizomycotina</taxon>
        <taxon>Dothideomycetes</taxon>
        <taxon>Dothideomycetidae</taxon>
        <taxon>Dothideales</taxon>
        <taxon>Saccotheciaceae</taxon>
        <taxon>Aureobasidium</taxon>
    </lineage>
</organism>
<name>A0A4S9U8J2_AURPU</name>